<reference evidence="1 2" key="1">
    <citation type="submission" date="2019-08" db="EMBL/GenBank/DDBJ databases">
        <title>Whole genome of Aphis craccivora.</title>
        <authorList>
            <person name="Voronova N.V."/>
            <person name="Shulinski R.S."/>
            <person name="Bandarenka Y.V."/>
            <person name="Zhorov D.G."/>
            <person name="Warner D."/>
        </authorList>
    </citation>
    <scope>NUCLEOTIDE SEQUENCE [LARGE SCALE GENOMIC DNA]</scope>
    <source>
        <strain evidence="1">180601</strain>
        <tissue evidence="1">Whole Body</tissue>
    </source>
</reference>
<sequence length="64" mass="7246">MSSVRKRHNNKGSGLVNSVINHLPVELQYIPDYRFAGLGTKLKEGLARGERDINRLDELPDLMI</sequence>
<name>A0A6G0YIC5_APHCR</name>
<dbReference type="Proteomes" id="UP000478052">
    <property type="component" value="Unassembled WGS sequence"/>
</dbReference>
<dbReference type="EMBL" id="VUJU01003832">
    <property type="protein sequence ID" value="KAF0756539.1"/>
    <property type="molecule type" value="Genomic_DNA"/>
</dbReference>
<evidence type="ECO:0000313" key="2">
    <source>
        <dbReference type="Proteomes" id="UP000478052"/>
    </source>
</evidence>
<organism evidence="1 2">
    <name type="scientific">Aphis craccivora</name>
    <name type="common">Cowpea aphid</name>
    <dbReference type="NCBI Taxonomy" id="307492"/>
    <lineage>
        <taxon>Eukaryota</taxon>
        <taxon>Metazoa</taxon>
        <taxon>Ecdysozoa</taxon>
        <taxon>Arthropoda</taxon>
        <taxon>Hexapoda</taxon>
        <taxon>Insecta</taxon>
        <taxon>Pterygota</taxon>
        <taxon>Neoptera</taxon>
        <taxon>Paraneoptera</taxon>
        <taxon>Hemiptera</taxon>
        <taxon>Sternorrhyncha</taxon>
        <taxon>Aphidomorpha</taxon>
        <taxon>Aphidoidea</taxon>
        <taxon>Aphididae</taxon>
        <taxon>Aphidini</taxon>
        <taxon>Aphis</taxon>
        <taxon>Aphis</taxon>
    </lineage>
</organism>
<accession>A0A6G0YIC5</accession>
<protein>
    <submittedName>
        <fullName evidence="1">Uncharacterized protein</fullName>
    </submittedName>
</protein>
<gene>
    <name evidence="1" type="ORF">FWK35_00008845</name>
</gene>
<proteinExistence type="predicted"/>
<dbReference type="OrthoDB" id="6612097at2759"/>
<evidence type="ECO:0000313" key="1">
    <source>
        <dbReference type="EMBL" id="KAF0756539.1"/>
    </source>
</evidence>
<dbReference type="AlphaFoldDB" id="A0A6G0YIC5"/>
<comment type="caution">
    <text evidence="1">The sequence shown here is derived from an EMBL/GenBank/DDBJ whole genome shotgun (WGS) entry which is preliminary data.</text>
</comment>
<keyword evidence="2" id="KW-1185">Reference proteome</keyword>